<gene>
    <name evidence="8" type="ORF">DSM106972_014730</name>
</gene>
<proteinExistence type="predicted"/>
<keyword evidence="2" id="KW-0378">Hydrolase</keyword>
<dbReference type="CDD" id="cd18793">
    <property type="entry name" value="SF2_C_SNF"/>
    <property type="match status" value="1"/>
</dbReference>
<evidence type="ECO:0008006" key="10">
    <source>
        <dbReference type="Google" id="ProtNLM"/>
    </source>
</evidence>
<dbReference type="OrthoDB" id="9814088at2"/>
<dbReference type="Gene3D" id="3.40.50.10810">
    <property type="entry name" value="Tandem AAA-ATPase domain"/>
    <property type="match status" value="2"/>
</dbReference>
<feature type="domain" description="Helicase C-terminal" evidence="7">
    <location>
        <begin position="556"/>
        <end position="724"/>
    </location>
</feature>
<organism evidence="8 9">
    <name type="scientific">Dulcicalothrix desertica PCC 7102</name>
    <dbReference type="NCBI Taxonomy" id="232991"/>
    <lineage>
        <taxon>Bacteria</taxon>
        <taxon>Bacillati</taxon>
        <taxon>Cyanobacteriota</taxon>
        <taxon>Cyanophyceae</taxon>
        <taxon>Nostocales</taxon>
        <taxon>Calotrichaceae</taxon>
        <taxon>Dulcicalothrix</taxon>
    </lineage>
</organism>
<dbReference type="NCBIfam" id="NF041062">
    <property type="entry name" value="DpdE"/>
    <property type="match status" value="1"/>
</dbReference>
<feature type="region of interest" description="Disordered" evidence="5">
    <location>
        <begin position="967"/>
        <end position="1000"/>
    </location>
</feature>
<evidence type="ECO:0000313" key="9">
    <source>
        <dbReference type="Proteomes" id="UP000271624"/>
    </source>
</evidence>
<dbReference type="InterPro" id="IPR049730">
    <property type="entry name" value="SNF2/RAD54-like_C"/>
</dbReference>
<dbReference type="PROSITE" id="PS51192">
    <property type="entry name" value="HELICASE_ATP_BIND_1"/>
    <property type="match status" value="1"/>
</dbReference>
<dbReference type="AlphaFoldDB" id="A0A3S1ASW7"/>
<keyword evidence="3" id="KW-0347">Helicase</keyword>
<evidence type="ECO:0000259" key="7">
    <source>
        <dbReference type="PROSITE" id="PS51194"/>
    </source>
</evidence>
<evidence type="ECO:0000256" key="1">
    <source>
        <dbReference type="ARBA" id="ARBA00022741"/>
    </source>
</evidence>
<evidence type="ECO:0000313" key="8">
    <source>
        <dbReference type="EMBL" id="RUT08305.1"/>
    </source>
</evidence>
<protein>
    <recommendedName>
        <fullName evidence="10">Helicase</fullName>
    </recommendedName>
</protein>
<dbReference type="CDD" id="cd18011">
    <property type="entry name" value="DEXDc_RapA"/>
    <property type="match status" value="1"/>
</dbReference>
<reference evidence="8" key="1">
    <citation type="submission" date="2018-12" db="EMBL/GenBank/DDBJ databases">
        <authorList>
            <person name="Will S."/>
            <person name="Neumann-Schaal M."/>
            <person name="Henke P."/>
        </authorList>
    </citation>
    <scope>NUCLEOTIDE SEQUENCE</scope>
    <source>
        <strain evidence="8">PCC 7102</strain>
    </source>
</reference>
<dbReference type="InterPro" id="IPR057342">
    <property type="entry name" value="DEXDc_RapA"/>
</dbReference>
<feature type="domain" description="Helicase ATP-binding" evidence="6">
    <location>
        <begin position="167"/>
        <end position="316"/>
    </location>
</feature>
<dbReference type="SMART" id="SM00490">
    <property type="entry name" value="HELICc"/>
    <property type="match status" value="1"/>
</dbReference>
<evidence type="ECO:0000256" key="3">
    <source>
        <dbReference type="ARBA" id="ARBA00022806"/>
    </source>
</evidence>
<evidence type="ECO:0000259" key="6">
    <source>
        <dbReference type="PROSITE" id="PS51192"/>
    </source>
</evidence>
<dbReference type="EMBL" id="RSCL01000003">
    <property type="protein sequence ID" value="RUT08305.1"/>
    <property type="molecule type" value="Genomic_DNA"/>
</dbReference>
<dbReference type="PANTHER" id="PTHR45766">
    <property type="entry name" value="DNA ANNEALING HELICASE AND ENDONUCLEASE ZRANB3 FAMILY MEMBER"/>
    <property type="match status" value="1"/>
</dbReference>
<keyword evidence="9" id="KW-1185">Reference proteome</keyword>
<dbReference type="PROSITE" id="PS51194">
    <property type="entry name" value="HELICASE_CTER"/>
    <property type="match status" value="1"/>
</dbReference>
<dbReference type="Proteomes" id="UP000271624">
    <property type="component" value="Unassembled WGS sequence"/>
</dbReference>
<keyword evidence="4" id="KW-0067">ATP-binding</keyword>
<dbReference type="InterPro" id="IPR001650">
    <property type="entry name" value="Helicase_C-like"/>
</dbReference>
<dbReference type="Gene3D" id="3.40.50.300">
    <property type="entry name" value="P-loop containing nucleotide triphosphate hydrolases"/>
    <property type="match status" value="1"/>
</dbReference>
<dbReference type="InterPro" id="IPR006935">
    <property type="entry name" value="Helicase/UvrB_N"/>
</dbReference>
<dbReference type="SMART" id="SM00487">
    <property type="entry name" value="DEXDc"/>
    <property type="match status" value="1"/>
</dbReference>
<comment type="caution">
    <text evidence="8">The sequence shown here is derived from an EMBL/GenBank/DDBJ whole genome shotgun (WGS) entry which is preliminary data.</text>
</comment>
<accession>A0A3S1ASW7</accession>
<evidence type="ECO:0000256" key="2">
    <source>
        <dbReference type="ARBA" id="ARBA00022801"/>
    </source>
</evidence>
<keyword evidence="1" id="KW-0547">Nucleotide-binding</keyword>
<dbReference type="SUPFAM" id="SSF52540">
    <property type="entry name" value="P-loop containing nucleoside triphosphate hydrolases"/>
    <property type="match status" value="1"/>
</dbReference>
<dbReference type="InterPro" id="IPR038718">
    <property type="entry name" value="SNF2-like_sf"/>
</dbReference>
<dbReference type="RefSeq" id="WP_127080127.1">
    <property type="nucleotide sequence ID" value="NZ_RSCL01000003.1"/>
</dbReference>
<dbReference type="GO" id="GO:0016787">
    <property type="term" value="F:hydrolase activity"/>
    <property type="evidence" value="ECO:0007669"/>
    <property type="project" value="UniProtKB-KW"/>
</dbReference>
<dbReference type="GO" id="GO:0003677">
    <property type="term" value="F:DNA binding"/>
    <property type="evidence" value="ECO:0007669"/>
    <property type="project" value="InterPro"/>
</dbReference>
<evidence type="ECO:0000256" key="5">
    <source>
        <dbReference type="SAM" id="MobiDB-lite"/>
    </source>
</evidence>
<name>A0A3S1ASW7_9CYAN</name>
<evidence type="ECO:0000256" key="4">
    <source>
        <dbReference type="ARBA" id="ARBA00022840"/>
    </source>
</evidence>
<reference evidence="8" key="2">
    <citation type="journal article" date="2019" name="Genome Biol. Evol.">
        <title>Day and night: Metabolic profiles and evolutionary relationships of six axenic non-marine cyanobacteria.</title>
        <authorList>
            <person name="Will S.E."/>
            <person name="Henke P."/>
            <person name="Boedeker C."/>
            <person name="Huang S."/>
            <person name="Brinkmann H."/>
            <person name="Rohde M."/>
            <person name="Jarek M."/>
            <person name="Friedl T."/>
            <person name="Seufert S."/>
            <person name="Schumacher M."/>
            <person name="Overmann J."/>
            <person name="Neumann-Schaal M."/>
            <person name="Petersen J."/>
        </authorList>
    </citation>
    <scope>NUCLEOTIDE SEQUENCE [LARGE SCALE GENOMIC DNA]</scope>
    <source>
        <strain evidence="8">PCC 7102</strain>
    </source>
</reference>
<dbReference type="GO" id="GO:0005524">
    <property type="term" value="F:ATP binding"/>
    <property type="evidence" value="ECO:0007669"/>
    <property type="project" value="InterPro"/>
</dbReference>
<feature type="compositionally biased region" description="Low complexity" evidence="5">
    <location>
        <begin position="985"/>
        <end position="996"/>
    </location>
</feature>
<dbReference type="InterPro" id="IPR027417">
    <property type="entry name" value="P-loop_NTPase"/>
</dbReference>
<dbReference type="InterPro" id="IPR014001">
    <property type="entry name" value="Helicase_ATP-bd"/>
</dbReference>
<dbReference type="Pfam" id="PF04851">
    <property type="entry name" value="ResIII"/>
    <property type="match status" value="1"/>
</dbReference>
<dbReference type="PANTHER" id="PTHR45766:SF6">
    <property type="entry name" value="SWI_SNF-RELATED MATRIX-ASSOCIATED ACTIN-DEPENDENT REGULATOR OF CHROMATIN SUBFAMILY A-LIKE PROTEIN 1"/>
    <property type="match status" value="1"/>
</dbReference>
<dbReference type="Pfam" id="PF00271">
    <property type="entry name" value="Helicase_C"/>
    <property type="match status" value="1"/>
</dbReference>
<sequence length="1128" mass="129740">MIQIGSLVRSLDNELGTGKVVQHSNQDVVVEYFCSVGQCIEETVPLGELRRVTLQRQTRCYVKSESDRWLIGRVFGWDENHGAYQIDLPDSKTLFARERDVYVRCNLPIEDPIDILTYKGQETPYFHQRRFALVKNLTSQRAVSRGMTGLISANIELLRHQVEVVRRVLEDPIQRYLLADEVGLGKTVEAGAILRQYLLDDPERRAIVLAPQYLLEQWRTELKNKFYLSHFPDRVVLAAVEDVHKVNAKADIGLIIIDEAHHVAAMARSTDAVKRSSFGAFKKLAHQSERLLLLSATPVVNNEEDFLSMLHLLDPTNYKLDDLEGFRDRVAKRQDIGRVLLSFQEGANPFVLKNQVTQLCSLFPEDKYLSDLAEKLQNSLQEKTGNENKIVRAIRTHISDTYRLYRRMLRNRRASVEDVIFDRNVAPKAEYDLDERVYDIHELMEEWRGLAPDNSNYHRIFLLLFRASGTWLGILQQVLEARLKGSFPQVLTKEFDTDSLNILTETPKFDKEEEILQGLLKILEKPSEDGDRLVLLRIVILYKLSENFKLQSFRSNLPKLLEQVQLRLRRPIPGDKLPKIVIFTSYVQVCAQIIKFLRDSFGESCIASHLLGEPRAQVEKSLDRFKNDPNCFILVCDYSGEEGRNLQYADSMIHFDLPWSPNRLEQRIGRIDRIGRQLNVEFTVFAGAEIDDSPHDAWYQLLKDGFNIFEQSIASFQFYVDGKLPQLEATLFKSGANGLLESVEQVKQEIGAELVKIDEQNTLDEINALDEIASEYFESLDNFDAQHQEIERVTEDWLCNALRLKQLNDPNVSAAQRYEPTQKTLIPIDDLRTYFVGLTNDTGTYNRRVANQKPNVNLYRIGEGLIDSLSSYIHWDDRGQAFAMWRVDDSWEKSEGAEWFGFRFDYIIETDLSSYKIDPIKYKTLQRRADSLFPPIIQSIFIDARNEPMSIVEDEALLEILQRQYKGKGKPPIKPPIKAADKAAAKTASKTPPKGANNQDYNLAKSRLPILDNFIHPDDWQDFCRDARNTSVELLISQDNFIEMCDKTAASAEQKLGRRLEQLRLRLNRIKQQEKMIDKSLTQEVIEEAKLNQAIIEGIRHPNIRLDSVGFIIVSGRPPITGGETEDW</sequence>